<gene>
    <name evidence="1" type="ORF">EHQ82_17015</name>
</gene>
<evidence type="ECO:0000313" key="2">
    <source>
        <dbReference type="Proteomes" id="UP000298057"/>
    </source>
</evidence>
<dbReference type="InterPro" id="IPR021352">
    <property type="entry name" value="DUF2971"/>
</dbReference>
<sequence>MKKNEYLDIAKRLEKFSSRQTQIEIPDVIYHYCSLDSFTKIIESGSLFLTHHSGMNDRSDSILFYEILIETAQKKATKENFQILEKFIYTFYLNIKDYFIASFSKKPDLLNQWKMYGDNGNGISIGFRTESLYVKPQIPYFSSESEMGRGIFPLEYISETDFQLADELLNLAIDGWFNIPPNVENLILAKKHNSFISEEEIRIVEIQDTRININPDFPSLLTNNVGEHFNYRIKNNEKIIPYRIFPFKTNFEKYSLQNIWLGPLNKSNPNYIRLFLEKNNIDLVEGIFRSKSPYTGY</sequence>
<protein>
    <submittedName>
        <fullName evidence="1">DUF2971 domain-containing protein</fullName>
    </submittedName>
</protein>
<reference evidence="2" key="1">
    <citation type="journal article" date="2019" name="PLoS Negl. Trop. Dis.">
        <title>Revisiting the worldwide diversity of Leptospira species in the environment.</title>
        <authorList>
            <person name="Vincent A.T."/>
            <person name="Schiettekatte O."/>
            <person name="Bourhy P."/>
            <person name="Veyrier F.J."/>
            <person name="Picardeau M."/>
        </authorList>
    </citation>
    <scope>NUCLEOTIDE SEQUENCE [LARGE SCALE GENOMIC DNA]</scope>
    <source>
        <strain evidence="2">201702406</strain>
    </source>
</reference>
<dbReference type="Pfam" id="PF11185">
    <property type="entry name" value="DUF2971"/>
    <property type="match status" value="1"/>
</dbReference>
<name>A0ABY2N3V4_9LEPT</name>
<accession>A0ABY2N3V4</accession>
<comment type="caution">
    <text evidence="1">The sequence shown here is derived from an EMBL/GenBank/DDBJ whole genome shotgun (WGS) entry which is preliminary data.</text>
</comment>
<dbReference type="EMBL" id="RQGU01000128">
    <property type="protein sequence ID" value="TGM16527.1"/>
    <property type="molecule type" value="Genomic_DNA"/>
</dbReference>
<organism evidence="1 2">
    <name type="scientific">Leptospira selangorensis</name>
    <dbReference type="NCBI Taxonomy" id="2484982"/>
    <lineage>
        <taxon>Bacteria</taxon>
        <taxon>Pseudomonadati</taxon>
        <taxon>Spirochaetota</taxon>
        <taxon>Spirochaetia</taxon>
        <taxon>Leptospirales</taxon>
        <taxon>Leptospiraceae</taxon>
        <taxon>Leptospira</taxon>
    </lineage>
</organism>
<dbReference type="Proteomes" id="UP000298057">
    <property type="component" value="Unassembled WGS sequence"/>
</dbReference>
<dbReference type="RefSeq" id="WP_135628531.1">
    <property type="nucleotide sequence ID" value="NZ_RQGU01000128.1"/>
</dbReference>
<proteinExistence type="predicted"/>
<evidence type="ECO:0000313" key="1">
    <source>
        <dbReference type="EMBL" id="TGM16527.1"/>
    </source>
</evidence>
<keyword evidence="2" id="KW-1185">Reference proteome</keyword>